<organism evidence="1">
    <name type="scientific">Rhizophora mucronata</name>
    <name type="common">Asiatic mangrove</name>
    <dbReference type="NCBI Taxonomy" id="61149"/>
    <lineage>
        <taxon>Eukaryota</taxon>
        <taxon>Viridiplantae</taxon>
        <taxon>Streptophyta</taxon>
        <taxon>Embryophyta</taxon>
        <taxon>Tracheophyta</taxon>
        <taxon>Spermatophyta</taxon>
        <taxon>Magnoliopsida</taxon>
        <taxon>eudicotyledons</taxon>
        <taxon>Gunneridae</taxon>
        <taxon>Pentapetalae</taxon>
        <taxon>rosids</taxon>
        <taxon>fabids</taxon>
        <taxon>Malpighiales</taxon>
        <taxon>Rhizophoraceae</taxon>
        <taxon>Rhizophora</taxon>
    </lineage>
</organism>
<sequence length="54" mass="6346">MCPFQRILHKQTLPEKKKSNLVHSLTKQNHYALSKNLEFKSSTECLHYQGTPFD</sequence>
<dbReference type="AlphaFoldDB" id="A0A2P2PL07"/>
<accession>A0A2P2PL07</accession>
<dbReference type="EMBL" id="GGEC01074942">
    <property type="protein sequence ID" value="MBX55426.1"/>
    <property type="molecule type" value="Transcribed_RNA"/>
</dbReference>
<reference evidence="1" key="1">
    <citation type="submission" date="2018-02" db="EMBL/GenBank/DDBJ databases">
        <title>Rhizophora mucronata_Transcriptome.</title>
        <authorList>
            <person name="Meera S.P."/>
            <person name="Sreeshan A."/>
            <person name="Augustine A."/>
        </authorList>
    </citation>
    <scope>NUCLEOTIDE SEQUENCE</scope>
    <source>
        <tissue evidence="1">Leaf</tissue>
    </source>
</reference>
<name>A0A2P2PL07_RHIMU</name>
<protein>
    <submittedName>
        <fullName evidence="1">Uncharacterized protein</fullName>
    </submittedName>
</protein>
<proteinExistence type="predicted"/>
<evidence type="ECO:0000313" key="1">
    <source>
        <dbReference type="EMBL" id="MBX55426.1"/>
    </source>
</evidence>